<reference evidence="1" key="1">
    <citation type="journal article" date="2022" name="bioRxiv">
        <title>Sequencing and chromosome-scale assembly of the giantPleurodeles waltlgenome.</title>
        <authorList>
            <person name="Brown T."/>
            <person name="Elewa A."/>
            <person name="Iarovenko S."/>
            <person name="Subramanian E."/>
            <person name="Araus A.J."/>
            <person name="Petzold A."/>
            <person name="Susuki M."/>
            <person name="Suzuki K.-i.T."/>
            <person name="Hayashi T."/>
            <person name="Toyoda A."/>
            <person name="Oliveira C."/>
            <person name="Osipova E."/>
            <person name="Leigh N.D."/>
            <person name="Simon A."/>
            <person name="Yun M.H."/>
        </authorList>
    </citation>
    <scope>NUCLEOTIDE SEQUENCE</scope>
    <source>
        <strain evidence="1">20211129_DDA</strain>
        <tissue evidence="1">Liver</tissue>
    </source>
</reference>
<comment type="caution">
    <text evidence="1">The sequence shown here is derived from an EMBL/GenBank/DDBJ whole genome shotgun (WGS) entry which is preliminary data.</text>
</comment>
<evidence type="ECO:0000313" key="1">
    <source>
        <dbReference type="EMBL" id="KAJ1118758.1"/>
    </source>
</evidence>
<accession>A0AAV7NWL3</accession>
<dbReference type="Proteomes" id="UP001066276">
    <property type="component" value="Chromosome 8"/>
</dbReference>
<keyword evidence="2" id="KW-1185">Reference proteome</keyword>
<gene>
    <name evidence="1" type="ORF">NDU88_006945</name>
</gene>
<evidence type="ECO:0000313" key="2">
    <source>
        <dbReference type="Proteomes" id="UP001066276"/>
    </source>
</evidence>
<protein>
    <submittedName>
        <fullName evidence="1">Uncharacterized protein</fullName>
    </submittedName>
</protein>
<dbReference type="EMBL" id="JANPWB010000012">
    <property type="protein sequence ID" value="KAJ1118758.1"/>
    <property type="molecule type" value="Genomic_DNA"/>
</dbReference>
<organism evidence="1 2">
    <name type="scientific">Pleurodeles waltl</name>
    <name type="common">Iberian ribbed newt</name>
    <dbReference type="NCBI Taxonomy" id="8319"/>
    <lineage>
        <taxon>Eukaryota</taxon>
        <taxon>Metazoa</taxon>
        <taxon>Chordata</taxon>
        <taxon>Craniata</taxon>
        <taxon>Vertebrata</taxon>
        <taxon>Euteleostomi</taxon>
        <taxon>Amphibia</taxon>
        <taxon>Batrachia</taxon>
        <taxon>Caudata</taxon>
        <taxon>Salamandroidea</taxon>
        <taxon>Salamandridae</taxon>
        <taxon>Pleurodelinae</taxon>
        <taxon>Pleurodeles</taxon>
    </lineage>
</organism>
<proteinExistence type="predicted"/>
<name>A0AAV7NWL3_PLEWA</name>
<sequence>MVGSSQSCFHPDPGGEEVEHVAASLASERQETPEQRQQALPDDVVRSKGKLMALTKELREELKTDIKATLETFKDKINSCLTTRQEDIDLVGTRTMDLENKLQDME</sequence>
<dbReference type="AlphaFoldDB" id="A0AAV7NWL3"/>